<proteinExistence type="predicted"/>
<protein>
    <submittedName>
        <fullName evidence="2">Uncharacterized protein</fullName>
    </submittedName>
</protein>
<evidence type="ECO:0000313" key="3">
    <source>
        <dbReference type="Proteomes" id="UP000183190"/>
    </source>
</evidence>
<dbReference type="EMBL" id="FNWV01000013">
    <property type="protein sequence ID" value="SEH80232.1"/>
    <property type="molecule type" value="Genomic_DNA"/>
</dbReference>
<evidence type="ECO:0000256" key="1">
    <source>
        <dbReference type="SAM" id="Phobius"/>
    </source>
</evidence>
<dbReference type="OrthoDB" id="1936165at2"/>
<organism evidence="2 3">
    <name type="scientific">Ruminococcus flavefaciens</name>
    <dbReference type="NCBI Taxonomy" id="1265"/>
    <lineage>
        <taxon>Bacteria</taxon>
        <taxon>Bacillati</taxon>
        <taxon>Bacillota</taxon>
        <taxon>Clostridia</taxon>
        <taxon>Eubacteriales</taxon>
        <taxon>Oscillospiraceae</taxon>
        <taxon>Ruminococcus</taxon>
    </lineage>
</organism>
<keyword evidence="1" id="KW-0812">Transmembrane</keyword>
<keyword evidence="1" id="KW-1133">Transmembrane helix</keyword>
<dbReference type="InterPro" id="IPR045620">
    <property type="entry name" value="DUF6442"/>
</dbReference>
<accession>A0A1H6KWC2</accession>
<feature type="transmembrane region" description="Helical" evidence="1">
    <location>
        <begin position="84"/>
        <end position="102"/>
    </location>
</feature>
<gene>
    <name evidence="2" type="ORF">SAMN02910265_02782</name>
</gene>
<feature type="transmembrane region" description="Helical" evidence="1">
    <location>
        <begin position="31"/>
        <end position="50"/>
    </location>
</feature>
<dbReference type="RefSeq" id="WP_074718427.1">
    <property type="nucleotide sequence ID" value="NZ_FNWV01000013.1"/>
</dbReference>
<name>A0A1H6KWC2_RUMFL</name>
<dbReference type="AlphaFoldDB" id="A0A1H6KWC2"/>
<keyword evidence="1" id="KW-0472">Membrane</keyword>
<sequence>MNKEEILEKSRNDNKNNDPFYLETRVKGMKYGRIAAIIFCLALFIIDWFITGNRAYGYYSIFTASFAADYLYRWKKTDNKDDFYAGTLMALATVVSVILHFVHHI</sequence>
<evidence type="ECO:0000313" key="2">
    <source>
        <dbReference type="EMBL" id="SEH80232.1"/>
    </source>
</evidence>
<reference evidence="2 3" key="1">
    <citation type="submission" date="2016-10" db="EMBL/GenBank/DDBJ databases">
        <authorList>
            <person name="de Groot N.N."/>
        </authorList>
    </citation>
    <scope>NUCLEOTIDE SEQUENCE [LARGE SCALE GENOMIC DNA]</scope>
    <source>
        <strain evidence="2 3">YAD2003</strain>
    </source>
</reference>
<dbReference type="Pfam" id="PF20040">
    <property type="entry name" value="DUF6442"/>
    <property type="match status" value="1"/>
</dbReference>
<dbReference type="Proteomes" id="UP000183190">
    <property type="component" value="Unassembled WGS sequence"/>
</dbReference>